<name>A0ABT7E5S8_9FIRM</name>
<dbReference type="PANTHER" id="PTHR35868">
    <property type="entry name" value="DUF2804 DOMAIN-CONTAINING PROTEIN-RELATED"/>
    <property type="match status" value="1"/>
</dbReference>
<sequence length="325" mass="38118">MKELKKKNSICSKDGKVNQECIGWGKKVFSNCSIDRGYFRKKIWNHYMWMNKDFVCALAIVKLDYAGLIFIDFYDLKENKKIHKSITIPLCNGIILHNSIGSYAHFQNKEMYLNIIRTNDKLHAMVKWGEVDIDANIFLEKESLNVLVPWSEKKFHYTSKQFPLKSSGYINVGDEDYEKFELNDSISFIDYGRGIWEREKYWYWLTCGFENEDNKVGLNLGAKWTDNTGVNENGIKIDGMLYKLYCDVDFEKIDENNWSIKSTNCEDIDLIFNISTVNDKVNNKLIIKSSLKQHIGYISGIVKADDKEIEFKEVLCWLEDHYAKW</sequence>
<organism evidence="1 2">
    <name type="scientific">Romboutsia sedimentorum</name>
    <dbReference type="NCBI Taxonomy" id="1368474"/>
    <lineage>
        <taxon>Bacteria</taxon>
        <taxon>Bacillati</taxon>
        <taxon>Bacillota</taxon>
        <taxon>Clostridia</taxon>
        <taxon>Peptostreptococcales</taxon>
        <taxon>Peptostreptococcaceae</taxon>
        <taxon>Romboutsia</taxon>
    </lineage>
</organism>
<gene>
    <name evidence="1" type="ORF">QOZ84_00585</name>
</gene>
<proteinExistence type="predicted"/>
<dbReference type="InterPro" id="IPR021243">
    <property type="entry name" value="DUF2804"/>
</dbReference>
<dbReference type="Proteomes" id="UP001301012">
    <property type="component" value="Unassembled WGS sequence"/>
</dbReference>
<accession>A0ABT7E5S8</accession>
<dbReference type="EMBL" id="JASKYM010000001">
    <property type="protein sequence ID" value="MDK2562027.1"/>
    <property type="molecule type" value="Genomic_DNA"/>
</dbReference>
<keyword evidence="2" id="KW-1185">Reference proteome</keyword>
<evidence type="ECO:0000313" key="2">
    <source>
        <dbReference type="Proteomes" id="UP001301012"/>
    </source>
</evidence>
<dbReference type="RefSeq" id="WP_284131015.1">
    <property type="nucleotide sequence ID" value="NZ_JASKYM010000001.1"/>
</dbReference>
<dbReference type="PANTHER" id="PTHR35868:SF3">
    <property type="entry name" value="DUF2804 DOMAIN-CONTAINING PROTEIN"/>
    <property type="match status" value="1"/>
</dbReference>
<reference evidence="1 2" key="1">
    <citation type="submission" date="2023-05" db="EMBL/GenBank/DDBJ databases">
        <title>Rombocin, a short stable natural nisin variant, displays selective antimicrobial activity against Listeria monocytogenes and employs dual mode of action to kill target bacterial strains.</title>
        <authorList>
            <person name="Wambui J."/>
            <person name="Stephan R."/>
            <person name="Kuipers O.P."/>
        </authorList>
    </citation>
    <scope>NUCLEOTIDE SEQUENCE [LARGE SCALE GENOMIC DNA]</scope>
    <source>
        <strain evidence="1 2">RC002</strain>
    </source>
</reference>
<dbReference type="Pfam" id="PF10974">
    <property type="entry name" value="DUF2804"/>
    <property type="match status" value="1"/>
</dbReference>
<comment type="caution">
    <text evidence="1">The sequence shown here is derived from an EMBL/GenBank/DDBJ whole genome shotgun (WGS) entry which is preliminary data.</text>
</comment>
<evidence type="ECO:0000313" key="1">
    <source>
        <dbReference type="EMBL" id="MDK2562027.1"/>
    </source>
</evidence>
<protein>
    <submittedName>
        <fullName evidence="1">DUF2804 domain-containing protein</fullName>
    </submittedName>
</protein>